<organism evidence="2 3">
    <name type="scientific">Azoarcus indigens</name>
    <dbReference type="NCBI Taxonomy" id="29545"/>
    <lineage>
        <taxon>Bacteria</taxon>
        <taxon>Pseudomonadati</taxon>
        <taxon>Pseudomonadota</taxon>
        <taxon>Betaproteobacteria</taxon>
        <taxon>Rhodocyclales</taxon>
        <taxon>Zoogloeaceae</taxon>
        <taxon>Azoarcus</taxon>
    </lineage>
</organism>
<evidence type="ECO:0000259" key="1">
    <source>
        <dbReference type="Pfam" id="PF12697"/>
    </source>
</evidence>
<dbReference type="Pfam" id="PF12697">
    <property type="entry name" value="Abhydrolase_6"/>
    <property type="match status" value="1"/>
</dbReference>
<sequence>MKRPGIVLAHGKWDKPPYAIGTLADALRAAGHPVLTPELPWSLARLYDASFHDALLILDAAAQALRRQGCDRVVLGGHSMGANAAIACARRHASADGLLVLGPGHFPDWLHQQGISTDSLARAAHAVASGEQERLTLTDVFQGRPRPVRIPPAHYLEYFAADGPAVMPDNCRHLESLPLLWAVGRADAHFDLGRGYAYALAPPHPASAYHELEADHIGTPQAATALVLAWLARTFPEPA</sequence>
<dbReference type="InterPro" id="IPR000073">
    <property type="entry name" value="AB_hydrolase_1"/>
</dbReference>
<dbReference type="OrthoDB" id="5540900at2"/>
<dbReference type="InterPro" id="IPR029058">
    <property type="entry name" value="AB_hydrolase_fold"/>
</dbReference>
<comment type="caution">
    <text evidence="2">The sequence shown here is derived from an EMBL/GenBank/DDBJ whole genome shotgun (WGS) entry which is preliminary data.</text>
</comment>
<protein>
    <recommendedName>
        <fullName evidence="1">AB hydrolase-1 domain-containing protein</fullName>
    </recommendedName>
</protein>
<dbReference type="EMBL" id="SNVV01000027">
    <property type="protein sequence ID" value="TDN46087.1"/>
    <property type="molecule type" value="Genomic_DNA"/>
</dbReference>
<feature type="domain" description="AB hydrolase-1" evidence="1">
    <location>
        <begin position="6"/>
        <end position="191"/>
    </location>
</feature>
<gene>
    <name evidence="2" type="ORF">C7389_12716</name>
</gene>
<keyword evidence="3" id="KW-1185">Reference proteome</keyword>
<reference evidence="2 3" key="1">
    <citation type="submission" date="2019-03" db="EMBL/GenBank/DDBJ databases">
        <title>Genomic Encyclopedia of Type Strains, Phase IV (KMG-IV): sequencing the most valuable type-strain genomes for metagenomic binning, comparative biology and taxonomic classification.</title>
        <authorList>
            <person name="Goeker M."/>
        </authorList>
    </citation>
    <scope>NUCLEOTIDE SEQUENCE [LARGE SCALE GENOMIC DNA]</scope>
    <source>
        <strain evidence="2 3">DSM 12121</strain>
    </source>
</reference>
<dbReference type="Gene3D" id="3.40.50.1820">
    <property type="entry name" value="alpha/beta hydrolase"/>
    <property type="match status" value="1"/>
</dbReference>
<evidence type="ECO:0000313" key="2">
    <source>
        <dbReference type="EMBL" id="TDN46087.1"/>
    </source>
</evidence>
<dbReference type="RefSeq" id="WP_133594726.1">
    <property type="nucleotide sequence ID" value="NZ_SNVV01000027.1"/>
</dbReference>
<dbReference type="Proteomes" id="UP000295129">
    <property type="component" value="Unassembled WGS sequence"/>
</dbReference>
<dbReference type="SUPFAM" id="SSF53474">
    <property type="entry name" value="alpha/beta-Hydrolases"/>
    <property type="match status" value="1"/>
</dbReference>
<evidence type="ECO:0000313" key="3">
    <source>
        <dbReference type="Proteomes" id="UP000295129"/>
    </source>
</evidence>
<name>A0A4R6DML1_9RHOO</name>
<accession>A0A4R6DML1</accession>
<dbReference type="AlphaFoldDB" id="A0A4R6DML1"/>
<proteinExistence type="predicted"/>